<organism evidence="2 3">
    <name type="scientific">Ensete ventricosum</name>
    <name type="common">Abyssinian banana</name>
    <name type="synonym">Musa ensete</name>
    <dbReference type="NCBI Taxonomy" id="4639"/>
    <lineage>
        <taxon>Eukaryota</taxon>
        <taxon>Viridiplantae</taxon>
        <taxon>Streptophyta</taxon>
        <taxon>Embryophyta</taxon>
        <taxon>Tracheophyta</taxon>
        <taxon>Spermatophyta</taxon>
        <taxon>Magnoliopsida</taxon>
        <taxon>Liliopsida</taxon>
        <taxon>Zingiberales</taxon>
        <taxon>Musaceae</taxon>
        <taxon>Ensete</taxon>
    </lineage>
</organism>
<dbReference type="Proteomes" id="UP000287651">
    <property type="component" value="Unassembled WGS sequence"/>
</dbReference>
<sequence length="172" mass="18612">HLLGRQEVWNRLHRNSRQVAADADVHRLALLQGRRDRNDGNVLAVGAGDAVDNAEAADGEGDGAGAAPAFRDPVGPPFRRRLWTVRSPSTASSSSSSSSSSKSSKEGDCAFASSVVVNPVSKRKSKARRLPYKARGAKRVSLTMTSSHTPHRTKPMGDAVRMLLYITRPRNR</sequence>
<gene>
    <name evidence="2" type="ORF">B296_00052993</name>
</gene>
<protein>
    <submittedName>
        <fullName evidence="2">Uncharacterized protein</fullName>
    </submittedName>
</protein>
<reference evidence="2 3" key="1">
    <citation type="journal article" date="2014" name="Agronomy (Basel)">
        <title>A Draft Genome Sequence for Ensete ventricosum, the Drought-Tolerant Tree Against Hunger.</title>
        <authorList>
            <person name="Harrison J."/>
            <person name="Moore K.A."/>
            <person name="Paszkiewicz K."/>
            <person name="Jones T."/>
            <person name="Grant M."/>
            <person name="Ambacheew D."/>
            <person name="Muzemil S."/>
            <person name="Studholme D.J."/>
        </authorList>
    </citation>
    <scope>NUCLEOTIDE SEQUENCE [LARGE SCALE GENOMIC DNA]</scope>
</reference>
<proteinExistence type="predicted"/>
<name>A0A426WWT0_ENSVE</name>
<feature type="non-terminal residue" evidence="2">
    <location>
        <position position="1"/>
    </location>
</feature>
<accession>A0A426WWT0</accession>
<dbReference type="EMBL" id="AMZH03036177">
    <property type="protein sequence ID" value="RRT31767.1"/>
    <property type="molecule type" value="Genomic_DNA"/>
</dbReference>
<dbReference type="AlphaFoldDB" id="A0A426WWT0"/>
<evidence type="ECO:0000313" key="2">
    <source>
        <dbReference type="EMBL" id="RRT31767.1"/>
    </source>
</evidence>
<evidence type="ECO:0000313" key="3">
    <source>
        <dbReference type="Proteomes" id="UP000287651"/>
    </source>
</evidence>
<evidence type="ECO:0000256" key="1">
    <source>
        <dbReference type="SAM" id="MobiDB-lite"/>
    </source>
</evidence>
<comment type="caution">
    <text evidence="2">The sequence shown here is derived from an EMBL/GenBank/DDBJ whole genome shotgun (WGS) entry which is preliminary data.</text>
</comment>
<feature type="region of interest" description="Disordered" evidence="1">
    <location>
        <begin position="54"/>
        <end position="108"/>
    </location>
</feature>
<feature type="compositionally biased region" description="Low complexity" evidence="1">
    <location>
        <begin position="92"/>
        <end position="102"/>
    </location>
</feature>